<dbReference type="Gene3D" id="3.40.50.300">
    <property type="entry name" value="P-loop containing nucleotide triphosphate hydrolases"/>
    <property type="match status" value="1"/>
</dbReference>
<gene>
    <name evidence="1" type="ORF">PPYR1160_LOCUS6337</name>
</gene>
<dbReference type="SUPFAM" id="SSF52540">
    <property type="entry name" value="P-loop containing nucleoside triphosphate hydrolases"/>
    <property type="match status" value="1"/>
</dbReference>
<evidence type="ECO:0000313" key="1">
    <source>
        <dbReference type="EMBL" id="CAD8256845.1"/>
    </source>
</evidence>
<protein>
    <submittedName>
        <fullName evidence="1">Uncharacterized protein</fullName>
    </submittedName>
</protein>
<name>A0A7R9YC40_9STRA</name>
<sequence>MLQGRGSQDVGRPRRLSLLVHLSCAAVASSSNSKRKPVAYIHIGHWKVASTSIQSYVCDKSHLLADEYNLALLMPEKCWTSHYCRDYGLAFARRISSCGDCSPIPNDKMESGWGRRAPLCHADDGGAVPEARQAAADALAAGRDVFFSSEYFEVWNPRNIAYLQDVLKGFELRILLMLRHPLTWMVSGYAQRWKKGRTHEVLSEVVENAKESQGQAAGFMNRTIQTIVEPLPFFIDALGADKVFVGSLDGMIQAGMAPAIAVLQAFCGRNTSALISPGHPHNASPSPFAMEMVEFIRRFAAKRGEDLGIPRWPQSNQEEFVQDLQKLADVLGAKIWECHDYVDDFVPTELELTRAVKKTGATRLFFDEDALESDAPYFHMRTTEVCHGAFEALFEDKAKSQELLVELKKFKDKWEK</sequence>
<proteinExistence type="predicted"/>
<reference evidence="1" key="1">
    <citation type="submission" date="2021-01" db="EMBL/GenBank/DDBJ databases">
        <authorList>
            <person name="Corre E."/>
            <person name="Pelletier E."/>
            <person name="Niang G."/>
            <person name="Scheremetjew M."/>
            <person name="Finn R."/>
            <person name="Kale V."/>
            <person name="Holt S."/>
            <person name="Cochrane G."/>
            <person name="Meng A."/>
            <person name="Brown T."/>
            <person name="Cohen L."/>
        </authorList>
    </citation>
    <scope>NUCLEOTIDE SEQUENCE</scope>
    <source>
        <strain evidence="1">CCMP2078</strain>
    </source>
</reference>
<organism evidence="1">
    <name type="scientific">Pinguiococcus pyrenoidosus</name>
    <dbReference type="NCBI Taxonomy" id="172671"/>
    <lineage>
        <taxon>Eukaryota</taxon>
        <taxon>Sar</taxon>
        <taxon>Stramenopiles</taxon>
        <taxon>Ochrophyta</taxon>
        <taxon>Pinguiophyceae</taxon>
        <taxon>Pinguiochrysidales</taxon>
        <taxon>Pinguiochrysidaceae</taxon>
        <taxon>Pinguiococcus</taxon>
    </lineage>
</organism>
<accession>A0A7R9YC40</accession>
<dbReference type="InterPro" id="IPR027417">
    <property type="entry name" value="P-loop_NTPase"/>
</dbReference>
<dbReference type="AlphaFoldDB" id="A0A7R9YC40"/>
<dbReference type="EMBL" id="HBEA01008230">
    <property type="protein sequence ID" value="CAD8256845.1"/>
    <property type="molecule type" value="Transcribed_RNA"/>
</dbReference>